<dbReference type="EMBL" id="JAKILJ010000017">
    <property type="protein sequence ID" value="MCL1105402.1"/>
    <property type="molecule type" value="Genomic_DNA"/>
</dbReference>
<gene>
    <name evidence="2" type="ORF">L2749_09010</name>
</gene>
<dbReference type="GO" id="GO:0008757">
    <property type="term" value="F:S-adenosylmethionine-dependent methyltransferase activity"/>
    <property type="evidence" value="ECO:0007669"/>
    <property type="project" value="InterPro"/>
</dbReference>
<keyword evidence="2" id="KW-0489">Methyltransferase</keyword>
<proteinExistence type="predicted"/>
<dbReference type="SUPFAM" id="SSF53335">
    <property type="entry name" value="S-adenosyl-L-methionine-dependent methyltransferases"/>
    <property type="match status" value="1"/>
</dbReference>
<dbReference type="InterPro" id="IPR013216">
    <property type="entry name" value="Methyltransf_11"/>
</dbReference>
<protein>
    <submittedName>
        <fullName evidence="2">Class I SAM-dependent methyltransferase</fullName>
    </submittedName>
</protein>
<accession>A0A9X2CDQ3</accession>
<comment type="caution">
    <text evidence="2">The sequence shown here is derived from an EMBL/GenBank/DDBJ whole genome shotgun (WGS) entry which is preliminary data.</text>
</comment>
<evidence type="ECO:0000259" key="1">
    <source>
        <dbReference type="Pfam" id="PF08241"/>
    </source>
</evidence>
<dbReference type="Proteomes" id="UP001139408">
    <property type="component" value="Unassembled WGS sequence"/>
</dbReference>
<sequence>MSNHWSEYWRQGHTTSFGDALSGNYEGVLQSVWLSAFNNLPTDFIALDVGTGNGSIPLLLRESLINSLKVGTVFGVDLAEVQLSEKNKREKSTIEIELLSNTACEKLPFADDSVDLYASQFGFEYSNIEQSITEASRVLKANGQFSIVFHHSNSMILNRNKNILRLIEQPQANELIEYLSEIAIAMGAMVTANDIARIKQDPKCESIRAKINQSIKYLVGYDELSAQDSQLMMFVAQFFKEGIFWPLAKKQQFIEFIKLQMDTLKLRLTELVNASFDENKLAKFIAIFEQNSLVLNELKVLKNEKNEILGWYLDASKVVNAID</sequence>
<reference evidence="2" key="1">
    <citation type="submission" date="2022-01" db="EMBL/GenBank/DDBJ databases">
        <title>Whole genome-based taxonomy of the Shewanellaceae.</title>
        <authorList>
            <person name="Martin-Rodriguez A.J."/>
        </authorList>
    </citation>
    <scope>NUCLEOTIDE SEQUENCE</scope>
    <source>
        <strain evidence="2">DSM 23803</strain>
    </source>
</reference>
<dbReference type="Gene3D" id="3.40.50.150">
    <property type="entry name" value="Vaccinia Virus protein VP39"/>
    <property type="match status" value="1"/>
</dbReference>
<feature type="domain" description="Methyltransferase type 11" evidence="1">
    <location>
        <begin position="47"/>
        <end position="146"/>
    </location>
</feature>
<dbReference type="RefSeq" id="WP_188924959.1">
    <property type="nucleotide sequence ID" value="NZ_BMQI01000017.1"/>
</dbReference>
<keyword evidence="2" id="KW-0808">Transferase</keyword>
<dbReference type="Pfam" id="PF08241">
    <property type="entry name" value="Methyltransf_11"/>
    <property type="match status" value="1"/>
</dbReference>
<dbReference type="GO" id="GO:0032259">
    <property type="term" value="P:methylation"/>
    <property type="evidence" value="ECO:0007669"/>
    <property type="project" value="UniProtKB-KW"/>
</dbReference>
<dbReference type="InterPro" id="IPR029063">
    <property type="entry name" value="SAM-dependent_MTases_sf"/>
</dbReference>
<organism evidence="2 3">
    <name type="scientific">Shewanella algicola</name>
    <dbReference type="NCBI Taxonomy" id="640633"/>
    <lineage>
        <taxon>Bacteria</taxon>
        <taxon>Pseudomonadati</taxon>
        <taxon>Pseudomonadota</taxon>
        <taxon>Gammaproteobacteria</taxon>
        <taxon>Alteromonadales</taxon>
        <taxon>Shewanellaceae</taxon>
        <taxon>Shewanella</taxon>
    </lineage>
</organism>
<evidence type="ECO:0000313" key="2">
    <source>
        <dbReference type="EMBL" id="MCL1105402.1"/>
    </source>
</evidence>
<dbReference type="AlphaFoldDB" id="A0A9X2CDQ3"/>
<evidence type="ECO:0000313" key="3">
    <source>
        <dbReference type="Proteomes" id="UP001139408"/>
    </source>
</evidence>
<keyword evidence="3" id="KW-1185">Reference proteome</keyword>
<dbReference type="CDD" id="cd02440">
    <property type="entry name" value="AdoMet_MTases"/>
    <property type="match status" value="1"/>
</dbReference>
<name>A0A9X2CDQ3_9GAMM</name>